<dbReference type="Gene3D" id="3.90.920.10">
    <property type="entry name" value="DNA primase, PRIM domain"/>
    <property type="match status" value="1"/>
</dbReference>
<proteinExistence type="predicted"/>
<dbReference type="Pfam" id="PF08708">
    <property type="entry name" value="PriCT_1"/>
    <property type="match status" value="1"/>
</dbReference>
<dbReference type="AlphaFoldDB" id="A0A8I1WDM9"/>
<comment type="caution">
    <text evidence="2">The sequence shown here is derived from an EMBL/GenBank/DDBJ whole genome shotgun (WGS) entry which is preliminary data.</text>
</comment>
<evidence type="ECO:0000313" key="3">
    <source>
        <dbReference type="Proteomes" id="UP000665181"/>
    </source>
</evidence>
<evidence type="ECO:0000259" key="1">
    <source>
        <dbReference type="Pfam" id="PF08708"/>
    </source>
</evidence>
<dbReference type="InterPro" id="IPR014820">
    <property type="entry name" value="PriCT_1"/>
</dbReference>
<accession>A0A8I1WDM9</accession>
<gene>
    <name evidence="2" type="ORF">J5227_08260</name>
</gene>
<dbReference type="EMBL" id="JAGFPW010000005">
    <property type="protein sequence ID" value="MBO3794301.1"/>
    <property type="molecule type" value="Genomic_DNA"/>
</dbReference>
<sequence>MQGSLLEEKRTCIKWEALTVNSEGNKQSPITKLWVECGADIIGNEKFPFRRKFYMFPEYTWQFRESFENKGVYQTVMQYINPIWYQNQKGKWLINASESLKWGDFYLDFDTVLEKEEDYEKIKEDVRTALRYITIIMNIDMNQVRFFFSGGKGIHITIPAITLGLDPHVALNQIYKMIAEEINQYCKNKTLDTKVYDDKRMFRMVNSWNIKGQAYKIPLTFDEFVKLKFSEIRALAQTPREITVSDPVPSARARIVINQHIEDWTNKVNRRQEFSGKLRKLDKEPPCIKSMWEKIFRETVDERNNSATALASFYMQQGIEYDETLARLYKWNNEHCSPKQKDREIEIIVQSVYSGQYKYGCETFKRVSGVCDKEKCPLFAKTITEAV</sequence>
<dbReference type="Proteomes" id="UP000665181">
    <property type="component" value="Unassembled WGS sequence"/>
</dbReference>
<reference evidence="2" key="1">
    <citation type="submission" date="2021-03" db="EMBL/GenBank/DDBJ databases">
        <title>Isolation of Bacillus subtilis from fermented food sample.</title>
        <authorList>
            <person name="Lakshmanan V."/>
            <person name="Athira K."/>
            <person name="Rajagopal K."/>
        </authorList>
    </citation>
    <scope>NUCLEOTIDE SEQUENCE</scope>
    <source>
        <strain evidence="2">S1</strain>
    </source>
</reference>
<protein>
    <submittedName>
        <fullName evidence="2">Primase C-terminal domain-containing protein</fullName>
    </submittedName>
</protein>
<dbReference type="SUPFAM" id="SSF56747">
    <property type="entry name" value="Prim-pol domain"/>
    <property type="match status" value="1"/>
</dbReference>
<name>A0A8I1WDM9_BACIU</name>
<evidence type="ECO:0000313" key="2">
    <source>
        <dbReference type="EMBL" id="MBO3794301.1"/>
    </source>
</evidence>
<feature type="domain" description="Primase C-terminal 1" evidence="1">
    <location>
        <begin position="302"/>
        <end position="357"/>
    </location>
</feature>
<organism evidence="2 3">
    <name type="scientific">Bacillus subtilis</name>
    <dbReference type="NCBI Taxonomy" id="1423"/>
    <lineage>
        <taxon>Bacteria</taxon>
        <taxon>Bacillati</taxon>
        <taxon>Bacillota</taxon>
        <taxon>Bacilli</taxon>
        <taxon>Bacillales</taxon>
        <taxon>Bacillaceae</taxon>
        <taxon>Bacillus</taxon>
    </lineage>
</organism>